<dbReference type="EMBL" id="JAGTTL010000024">
    <property type="protein sequence ID" value="KAK6303923.1"/>
    <property type="molecule type" value="Genomic_DNA"/>
</dbReference>
<comment type="caution">
    <text evidence="5">The sequence shown here is derived from an EMBL/GenBank/DDBJ whole genome shotgun (WGS) entry which is preliminary data.</text>
</comment>
<evidence type="ECO:0000256" key="2">
    <source>
        <dbReference type="ARBA" id="ARBA00022737"/>
    </source>
</evidence>
<dbReference type="Pfam" id="PF13499">
    <property type="entry name" value="EF-hand_7"/>
    <property type="match status" value="1"/>
</dbReference>
<keyword evidence="6" id="KW-1185">Reference proteome</keyword>
<evidence type="ECO:0000256" key="3">
    <source>
        <dbReference type="ARBA" id="ARBA00022837"/>
    </source>
</evidence>
<keyword evidence="1" id="KW-0479">Metal-binding</keyword>
<sequence>MSPWLCPALLPTPGSGSIDFEEFLGHDGEAPKGGPGRQVRGRIIRGLPYIRQLRPLNRNPWSSPPYWHVTEISHPGFTIRNGDGFIDREELNDILAATGEPVTEEECTELMTDADLNKDNRLDFDEFLKMMENVQ</sequence>
<gene>
    <name evidence="5" type="ORF">J4Q44_G00263770</name>
</gene>
<accession>A0AAN8L7C9</accession>
<evidence type="ECO:0000256" key="1">
    <source>
        <dbReference type="ARBA" id="ARBA00022723"/>
    </source>
</evidence>
<reference evidence="5 6" key="1">
    <citation type="submission" date="2021-04" db="EMBL/GenBank/DDBJ databases">
        <authorList>
            <person name="De Guttry C."/>
            <person name="Zahm M."/>
            <person name="Klopp C."/>
            <person name="Cabau C."/>
            <person name="Louis A."/>
            <person name="Berthelot C."/>
            <person name="Parey E."/>
            <person name="Roest Crollius H."/>
            <person name="Montfort J."/>
            <person name="Robinson-Rechavi M."/>
            <person name="Bucao C."/>
            <person name="Bouchez O."/>
            <person name="Gislard M."/>
            <person name="Lluch J."/>
            <person name="Milhes M."/>
            <person name="Lampietro C."/>
            <person name="Lopez Roques C."/>
            <person name="Donnadieu C."/>
            <person name="Braasch I."/>
            <person name="Desvignes T."/>
            <person name="Postlethwait J."/>
            <person name="Bobe J."/>
            <person name="Wedekind C."/>
            <person name="Guiguen Y."/>
        </authorList>
    </citation>
    <scope>NUCLEOTIDE SEQUENCE [LARGE SCALE GENOMIC DNA]</scope>
    <source>
        <strain evidence="5">Cs_M1</strain>
        <tissue evidence="5">Blood</tissue>
    </source>
</reference>
<evidence type="ECO:0000313" key="5">
    <source>
        <dbReference type="EMBL" id="KAK6303923.1"/>
    </source>
</evidence>
<dbReference type="PROSITE" id="PS50222">
    <property type="entry name" value="EF_HAND_2"/>
    <property type="match status" value="2"/>
</dbReference>
<dbReference type="InterPro" id="IPR002048">
    <property type="entry name" value="EF_hand_dom"/>
</dbReference>
<dbReference type="AlphaFoldDB" id="A0AAN8L7C9"/>
<organism evidence="5 6">
    <name type="scientific">Coregonus suidteri</name>
    <dbReference type="NCBI Taxonomy" id="861788"/>
    <lineage>
        <taxon>Eukaryota</taxon>
        <taxon>Metazoa</taxon>
        <taxon>Chordata</taxon>
        <taxon>Craniata</taxon>
        <taxon>Vertebrata</taxon>
        <taxon>Euteleostomi</taxon>
        <taxon>Actinopterygii</taxon>
        <taxon>Neopterygii</taxon>
        <taxon>Teleostei</taxon>
        <taxon>Protacanthopterygii</taxon>
        <taxon>Salmoniformes</taxon>
        <taxon>Salmonidae</taxon>
        <taxon>Coregoninae</taxon>
        <taxon>Coregonus</taxon>
    </lineage>
</organism>
<name>A0AAN8L7C9_9TELE</name>
<keyword evidence="3" id="KW-0106">Calcium</keyword>
<dbReference type="GO" id="GO:0005509">
    <property type="term" value="F:calcium ion binding"/>
    <property type="evidence" value="ECO:0007669"/>
    <property type="project" value="InterPro"/>
</dbReference>
<proteinExistence type="predicted"/>
<dbReference type="PANTHER" id="PTHR10891">
    <property type="entry name" value="EF-HAND CALCIUM-BINDING DOMAIN CONTAINING PROTEIN"/>
    <property type="match status" value="1"/>
</dbReference>
<dbReference type="Gene3D" id="1.10.238.10">
    <property type="entry name" value="EF-hand"/>
    <property type="match status" value="1"/>
</dbReference>
<dbReference type="InterPro" id="IPR039647">
    <property type="entry name" value="EF_hand_pair_protein_CML-like"/>
</dbReference>
<dbReference type="InterPro" id="IPR011992">
    <property type="entry name" value="EF-hand-dom_pair"/>
</dbReference>
<evidence type="ECO:0000313" key="6">
    <source>
        <dbReference type="Proteomes" id="UP001356427"/>
    </source>
</evidence>
<dbReference type="SUPFAM" id="SSF47473">
    <property type="entry name" value="EF-hand"/>
    <property type="match status" value="1"/>
</dbReference>
<feature type="domain" description="EF-hand" evidence="4">
    <location>
        <begin position="80"/>
        <end position="101"/>
    </location>
</feature>
<evidence type="ECO:0000259" key="4">
    <source>
        <dbReference type="PROSITE" id="PS50222"/>
    </source>
</evidence>
<dbReference type="InterPro" id="IPR018247">
    <property type="entry name" value="EF_Hand_1_Ca_BS"/>
</dbReference>
<dbReference type="Proteomes" id="UP001356427">
    <property type="component" value="Unassembled WGS sequence"/>
</dbReference>
<keyword evidence="2" id="KW-0677">Repeat</keyword>
<dbReference type="PROSITE" id="PS00018">
    <property type="entry name" value="EF_HAND_1"/>
    <property type="match status" value="1"/>
</dbReference>
<dbReference type="SMART" id="SM00054">
    <property type="entry name" value="EFh"/>
    <property type="match status" value="2"/>
</dbReference>
<protein>
    <recommendedName>
        <fullName evidence="4">EF-hand domain-containing protein</fullName>
    </recommendedName>
</protein>
<feature type="domain" description="EF-hand" evidence="4">
    <location>
        <begin position="102"/>
        <end position="135"/>
    </location>
</feature>
<dbReference type="CDD" id="cd00051">
    <property type="entry name" value="EFh"/>
    <property type="match status" value="1"/>
</dbReference>